<feature type="compositionally biased region" description="Polar residues" evidence="2">
    <location>
        <begin position="235"/>
        <end position="246"/>
    </location>
</feature>
<keyword evidence="3" id="KW-0472">Membrane</keyword>
<dbReference type="AlphaFoldDB" id="A0A517LRE2"/>
<dbReference type="EMBL" id="CP042204">
    <property type="protein sequence ID" value="QDS78211.1"/>
    <property type="molecule type" value="Genomic_DNA"/>
</dbReference>
<keyword evidence="3" id="KW-0812">Transmembrane</keyword>
<evidence type="ECO:0000313" key="4">
    <source>
        <dbReference type="EMBL" id="QDS78211.1"/>
    </source>
</evidence>
<dbReference type="Proteomes" id="UP000316270">
    <property type="component" value="Chromosome 20"/>
</dbReference>
<feature type="compositionally biased region" description="Polar residues" evidence="2">
    <location>
        <begin position="216"/>
        <end position="227"/>
    </location>
</feature>
<proteinExistence type="predicted"/>
<evidence type="ECO:0000256" key="2">
    <source>
        <dbReference type="SAM" id="MobiDB-lite"/>
    </source>
</evidence>
<keyword evidence="3" id="KW-1133">Transmembrane helix</keyword>
<evidence type="ECO:0000313" key="5">
    <source>
        <dbReference type="Proteomes" id="UP000316270"/>
    </source>
</evidence>
<keyword evidence="1" id="KW-0175">Coiled coil</keyword>
<evidence type="ECO:0000256" key="3">
    <source>
        <dbReference type="SAM" id="Phobius"/>
    </source>
</evidence>
<sequence length="428" mass="48802">MSTWSTRFAKETRETSEWLSSEEIRNLTDSRNQLEAVRQKFFEVLRIEPATATQREKAQNLQDQQDTAGAKAWEEFDPKSFNPGDRWPCHLSSRILTIARDIDQAVRLVTEFGREGFKPDYDLRKESWESILHDAVSLIEKFLIDKKGLNVVIANDATSFETREWNIRNDTAYEILTGYCEELRKIEGRAFDRVHCGDEEKEAAAAVDVEDTTKAQSPPNNASNVNPRQEKVINSRENLSTGQQNKIAADQQDGISKIKQDSSRMENESDSDEETHQQTLLRIRQRRDEREKTIVELKHKNNELEKSLSEQCERNLQLMNAQSTSAIDRAALARLQENVRLKAEVSRESKIASTLLICWINDRSTAAKDRAALVTENNRLKVEYAGPAEWVIVVIGILVILSLIIIIATKEPGAEIKAYLKSIDCKVV</sequence>
<reference evidence="4 5" key="1">
    <citation type="submission" date="2019-07" db="EMBL/GenBank/DDBJ databases">
        <title>Finished genome of Venturia effusa.</title>
        <authorList>
            <person name="Young C.A."/>
            <person name="Cox M.P."/>
            <person name="Ganley A.R.D."/>
            <person name="David W.J."/>
        </authorList>
    </citation>
    <scope>NUCLEOTIDE SEQUENCE [LARGE SCALE GENOMIC DNA]</scope>
    <source>
        <strain evidence="5">albino</strain>
    </source>
</reference>
<protein>
    <submittedName>
        <fullName evidence="4">Uncharacterized protein</fullName>
    </submittedName>
</protein>
<accession>A0A517LRE2</accession>
<feature type="transmembrane region" description="Helical" evidence="3">
    <location>
        <begin position="390"/>
        <end position="409"/>
    </location>
</feature>
<name>A0A517LRE2_9PEZI</name>
<evidence type="ECO:0000256" key="1">
    <source>
        <dbReference type="SAM" id="Coils"/>
    </source>
</evidence>
<feature type="coiled-coil region" evidence="1">
    <location>
        <begin position="287"/>
        <end position="314"/>
    </location>
</feature>
<keyword evidence="5" id="KW-1185">Reference proteome</keyword>
<feature type="region of interest" description="Disordered" evidence="2">
    <location>
        <begin position="204"/>
        <end position="280"/>
    </location>
</feature>
<organism evidence="4 5">
    <name type="scientific">Venturia effusa</name>
    <dbReference type="NCBI Taxonomy" id="50376"/>
    <lineage>
        <taxon>Eukaryota</taxon>
        <taxon>Fungi</taxon>
        <taxon>Dikarya</taxon>
        <taxon>Ascomycota</taxon>
        <taxon>Pezizomycotina</taxon>
        <taxon>Dothideomycetes</taxon>
        <taxon>Pleosporomycetidae</taxon>
        <taxon>Venturiales</taxon>
        <taxon>Venturiaceae</taxon>
        <taxon>Venturia</taxon>
    </lineage>
</organism>
<gene>
    <name evidence="4" type="ORF">FKW77_000799</name>
</gene>
<feature type="compositionally biased region" description="Basic and acidic residues" evidence="2">
    <location>
        <begin position="256"/>
        <end position="267"/>
    </location>
</feature>